<keyword evidence="1" id="KW-0472">Membrane</keyword>
<sequence>MVDDWARAYRPARARWGVIAWEAAGLAYLHGTTVRLFDLDADGSIPLAVVLLLTWIAGSWQVVRMGVYLRAGAVRIRGVMRTRTIPFADIAEVSVEDVVHRVGPLRVPSGRTVFLVLRDGTRVNTAMWQRGLDFHHRPRLFREVCRELRDRVAPHPATALAPSPPARRRRG</sequence>
<evidence type="ECO:0000313" key="3">
    <source>
        <dbReference type="Proteomes" id="UP000546162"/>
    </source>
</evidence>
<dbReference type="RefSeq" id="WP_185042379.1">
    <property type="nucleotide sequence ID" value="NZ_BAABFG010000005.1"/>
</dbReference>
<feature type="transmembrane region" description="Helical" evidence="1">
    <location>
        <begin position="12"/>
        <end position="31"/>
    </location>
</feature>
<organism evidence="2 3">
    <name type="scientific">Actinoplanes octamycinicus</name>
    <dbReference type="NCBI Taxonomy" id="135948"/>
    <lineage>
        <taxon>Bacteria</taxon>
        <taxon>Bacillati</taxon>
        <taxon>Actinomycetota</taxon>
        <taxon>Actinomycetes</taxon>
        <taxon>Micromonosporales</taxon>
        <taxon>Micromonosporaceae</taxon>
        <taxon>Actinoplanes</taxon>
    </lineage>
</organism>
<keyword evidence="1" id="KW-1133">Transmembrane helix</keyword>
<protein>
    <recommendedName>
        <fullName evidence="4">PH (Pleckstrin Homology) domain-containing protein</fullName>
    </recommendedName>
</protein>
<dbReference type="Proteomes" id="UP000546162">
    <property type="component" value="Unassembled WGS sequence"/>
</dbReference>
<evidence type="ECO:0000313" key="2">
    <source>
        <dbReference type="EMBL" id="MBB4741952.1"/>
    </source>
</evidence>
<comment type="caution">
    <text evidence="2">The sequence shown here is derived from an EMBL/GenBank/DDBJ whole genome shotgun (WGS) entry which is preliminary data.</text>
</comment>
<keyword evidence="1" id="KW-0812">Transmembrane</keyword>
<reference evidence="2 3" key="1">
    <citation type="submission" date="2020-08" db="EMBL/GenBank/DDBJ databases">
        <title>Sequencing the genomes of 1000 actinobacteria strains.</title>
        <authorList>
            <person name="Klenk H.-P."/>
        </authorList>
    </citation>
    <scope>NUCLEOTIDE SEQUENCE [LARGE SCALE GENOMIC DNA]</scope>
    <source>
        <strain evidence="2 3">DSM 45809</strain>
    </source>
</reference>
<keyword evidence="3" id="KW-1185">Reference proteome</keyword>
<feature type="transmembrane region" description="Helical" evidence="1">
    <location>
        <begin position="43"/>
        <end position="63"/>
    </location>
</feature>
<proteinExistence type="predicted"/>
<name>A0A7W7H1E1_9ACTN</name>
<evidence type="ECO:0008006" key="4">
    <source>
        <dbReference type="Google" id="ProtNLM"/>
    </source>
</evidence>
<accession>A0A7W7H1E1</accession>
<gene>
    <name evidence="2" type="ORF">BJY16_005411</name>
</gene>
<dbReference type="AlphaFoldDB" id="A0A7W7H1E1"/>
<dbReference type="EMBL" id="JACHNB010000001">
    <property type="protein sequence ID" value="MBB4741952.1"/>
    <property type="molecule type" value="Genomic_DNA"/>
</dbReference>
<evidence type="ECO:0000256" key="1">
    <source>
        <dbReference type="SAM" id="Phobius"/>
    </source>
</evidence>